<reference evidence="1" key="1">
    <citation type="submission" date="2023-04" db="EMBL/GenBank/DDBJ databases">
        <title>Genomic diversity of scab-causing Streptomyces spp. in the province of Quebec, Canada.</title>
        <authorList>
            <person name="Biessy A."/>
            <person name="Cadieux M."/>
            <person name="Ciotola M."/>
            <person name="Filion M."/>
        </authorList>
    </citation>
    <scope>NUCLEOTIDE SEQUENCE</scope>
    <source>
        <strain evidence="1">B21-115</strain>
    </source>
</reference>
<evidence type="ECO:0000313" key="2">
    <source>
        <dbReference type="Proteomes" id="UP001310290"/>
    </source>
</evidence>
<name>A0ABU8B081_9ACTN</name>
<proteinExistence type="predicted"/>
<gene>
    <name evidence="1" type="ORF">QBA35_40025</name>
</gene>
<dbReference type="Proteomes" id="UP001310290">
    <property type="component" value="Unassembled WGS sequence"/>
</dbReference>
<dbReference type="GeneID" id="96268190"/>
<comment type="caution">
    <text evidence="1">The sequence shown here is derived from an EMBL/GenBank/DDBJ whole genome shotgun (WGS) entry which is preliminary data.</text>
</comment>
<organism evidence="1 2">
    <name type="scientific">Streptomyces bottropensis</name>
    <dbReference type="NCBI Taxonomy" id="42235"/>
    <lineage>
        <taxon>Bacteria</taxon>
        <taxon>Bacillati</taxon>
        <taxon>Actinomycetota</taxon>
        <taxon>Actinomycetes</taxon>
        <taxon>Kitasatosporales</taxon>
        <taxon>Streptomycetaceae</taxon>
        <taxon>Streptomyces</taxon>
    </lineage>
</organism>
<dbReference type="RefSeq" id="WP_005473862.1">
    <property type="nucleotide sequence ID" value="NZ_JARULZ010000003.1"/>
</dbReference>
<sequence length="70" mass="7560">MTIKVVRGNPTPEELAAALAVVRARTAAAAVAVPEAPVQPNEWADKKRAILRDVLGQPGPTAWRSSYRLR</sequence>
<keyword evidence="2" id="KW-1185">Reference proteome</keyword>
<protein>
    <submittedName>
        <fullName evidence="1">Acyl-CoA carboxylase epsilon subunit</fullName>
    </submittedName>
</protein>
<evidence type="ECO:0000313" key="1">
    <source>
        <dbReference type="EMBL" id="MEH0639345.1"/>
    </source>
</evidence>
<dbReference type="InterPro" id="IPR032716">
    <property type="entry name" value="ACC_epsilon"/>
</dbReference>
<accession>A0ABU8B081</accession>
<dbReference type="Pfam" id="PF13822">
    <property type="entry name" value="ACC_epsilon"/>
    <property type="match status" value="1"/>
</dbReference>
<dbReference type="EMBL" id="JARULZ010000003">
    <property type="protein sequence ID" value="MEH0639345.1"/>
    <property type="molecule type" value="Genomic_DNA"/>
</dbReference>